<evidence type="ECO:0000256" key="2">
    <source>
        <dbReference type="SAM" id="Phobius"/>
    </source>
</evidence>
<protein>
    <submittedName>
        <fullName evidence="3">DoxX family membrane protein</fullName>
    </submittedName>
</protein>
<keyword evidence="2" id="KW-1133">Transmembrane helix</keyword>
<dbReference type="Proteomes" id="UP000334019">
    <property type="component" value="Chromosome"/>
</dbReference>
<dbReference type="KEGG" id="atq:GH723_03040"/>
<feature type="transmembrane region" description="Helical" evidence="2">
    <location>
        <begin position="34"/>
        <end position="52"/>
    </location>
</feature>
<feature type="transmembrane region" description="Helical" evidence="2">
    <location>
        <begin position="124"/>
        <end position="143"/>
    </location>
</feature>
<evidence type="ECO:0000313" key="4">
    <source>
        <dbReference type="Proteomes" id="UP000334019"/>
    </source>
</evidence>
<keyword evidence="2" id="KW-0812">Transmembrane</keyword>
<feature type="transmembrane region" description="Helical" evidence="2">
    <location>
        <begin position="99"/>
        <end position="117"/>
    </location>
</feature>
<feature type="region of interest" description="Disordered" evidence="1">
    <location>
        <begin position="1"/>
        <end position="29"/>
    </location>
</feature>
<sequence>MATPTTTRPTRTERASPTLGRHNGHRPRPTEPSAWFAGLRIATGFVFLWAFVDKLFGLGYSTPSERAWLNGGSPTKGFLGSIDAGPFASTFRSMAGDWWVDWLFMLGLLGIGAAVVLGIGLRLAAVSGTLLLALMWIAEWHPARYTAAGEATGSTNPLIDYHVIYALALIVVAVTAAGNRWGLGRAWARLPFVRRHATVLS</sequence>
<accession>A0A5Q2RBF7</accession>
<evidence type="ECO:0000313" key="3">
    <source>
        <dbReference type="EMBL" id="QGG94158.1"/>
    </source>
</evidence>
<gene>
    <name evidence="3" type="ORF">GH723_03040</name>
</gene>
<proteinExistence type="predicted"/>
<evidence type="ECO:0000256" key="1">
    <source>
        <dbReference type="SAM" id="MobiDB-lite"/>
    </source>
</evidence>
<reference evidence="3 4" key="1">
    <citation type="submission" date="2019-11" db="EMBL/GenBank/DDBJ databases">
        <authorList>
            <person name="He Y."/>
        </authorList>
    </citation>
    <scope>NUCLEOTIDE SEQUENCE [LARGE SCALE GENOMIC DNA]</scope>
    <source>
        <strain evidence="3 4">SCSIO 58843</strain>
    </source>
</reference>
<dbReference type="AlphaFoldDB" id="A0A5Q2RBF7"/>
<feature type="transmembrane region" description="Helical" evidence="2">
    <location>
        <begin position="163"/>
        <end position="183"/>
    </location>
</feature>
<organism evidence="3 4">
    <name type="scientific">Actinomarinicola tropica</name>
    <dbReference type="NCBI Taxonomy" id="2789776"/>
    <lineage>
        <taxon>Bacteria</taxon>
        <taxon>Bacillati</taxon>
        <taxon>Actinomycetota</taxon>
        <taxon>Acidimicrobiia</taxon>
        <taxon>Acidimicrobiales</taxon>
        <taxon>Iamiaceae</taxon>
        <taxon>Actinomarinicola</taxon>
    </lineage>
</organism>
<keyword evidence="2" id="KW-0472">Membrane</keyword>
<dbReference type="RefSeq" id="WP_153758264.1">
    <property type="nucleotide sequence ID" value="NZ_CP045851.1"/>
</dbReference>
<name>A0A5Q2RBF7_9ACTN</name>
<dbReference type="EMBL" id="CP045851">
    <property type="protein sequence ID" value="QGG94158.1"/>
    <property type="molecule type" value="Genomic_DNA"/>
</dbReference>
<keyword evidence="4" id="KW-1185">Reference proteome</keyword>